<dbReference type="PANTHER" id="PTHR19211:SF14">
    <property type="entry name" value="ATP-BINDING CASSETTE SUB-FAMILY F MEMBER 1"/>
    <property type="match status" value="1"/>
</dbReference>
<dbReference type="SUPFAM" id="SSF52540">
    <property type="entry name" value="P-loop containing nucleoside triphosphate hydrolases"/>
    <property type="match status" value="2"/>
</dbReference>
<dbReference type="InterPro" id="IPR050611">
    <property type="entry name" value="ABCF"/>
</dbReference>
<evidence type="ECO:0000256" key="4">
    <source>
        <dbReference type="SAM" id="Coils"/>
    </source>
</evidence>
<dbReference type="CDD" id="cd03221">
    <property type="entry name" value="ABCF_EF-3"/>
    <property type="match status" value="2"/>
</dbReference>
<feature type="domain" description="ABC transporter" evidence="6">
    <location>
        <begin position="2"/>
        <end position="243"/>
    </location>
</feature>
<dbReference type="PROSITE" id="PS50893">
    <property type="entry name" value="ABC_TRANSPORTER_2"/>
    <property type="match status" value="2"/>
</dbReference>
<evidence type="ECO:0000256" key="5">
    <source>
        <dbReference type="SAM" id="MobiDB-lite"/>
    </source>
</evidence>
<keyword evidence="2" id="KW-0547">Nucleotide-binding</keyword>
<dbReference type="InterPro" id="IPR003439">
    <property type="entry name" value="ABC_transporter-like_ATP-bd"/>
</dbReference>
<dbReference type="InterPro" id="IPR027417">
    <property type="entry name" value="P-loop_NTPase"/>
</dbReference>
<evidence type="ECO:0000256" key="1">
    <source>
        <dbReference type="ARBA" id="ARBA00022737"/>
    </source>
</evidence>
<dbReference type="Gene3D" id="3.40.50.300">
    <property type="entry name" value="P-loop containing nucleotide triphosphate hydrolases"/>
    <property type="match status" value="2"/>
</dbReference>
<dbReference type="PANTHER" id="PTHR19211">
    <property type="entry name" value="ATP-BINDING TRANSPORT PROTEIN-RELATED"/>
    <property type="match status" value="1"/>
</dbReference>
<dbReference type="AlphaFoldDB" id="A0A3B0R9Y0"/>
<gene>
    <name evidence="7" type="ORF">MNBD_ALPHA06-517</name>
</gene>
<dbReference type="InterPro" id="IPR003593">
    <property type="entry name" value="AAA+_ATPase"/>
</dbReference>
<evidence type="ECO:0000256" key="3">
    <source>
        <dbReference type="ARBA" id="ARBA00022840"/>
    </source>
</evidence>
<organism evidence="7">
    <name type="scientific">hydrothermal vent metagenome</name>
    <dbReference type="NCBI Taxonomy" id="652676"/>
    <lineage>
        <taxon>unclassified sequences</taxon>
        <taxon>metagenomes</taxon>
        <taxon>ecological metagenomes</taxon>
    </lineage>
</organism>
<dbReference type="PROSITE" id="PS00211">
    <property type="entry name" value="ABC_TRANSPORTER_1"/>
    <property type="match status" value="1"/>
</dbReference>
<dbReference type="GO" id="GO:0016887">
    <property type="term" value="F:ATP hydrolysis activity"/>
    <property type="evidence" value="ECO:0007669"/>
    <property type="project" value="InterPro"/>
</dbReference>
<protein>
    <submittedName>
        <fullName evidence="7">Bis-ABC ATPase YheS</fullName>
    </submittedName>
</protein>
<feature type="compositionally biased region" description="Basic residues" evidence="5">
    <location>
        <begin position="522"/>
        <end position="536"/>
    </location>
</feature>
<dbReference type="InterPro" id="IPR017871">
    <property type="entry name" value="ABC_transporter-like_CS"/>
</dbReference>
<reference evidence="7" key="1">
    <citation type="submission" date="2018-06" db="EMBL/GenBank/DDBJ databases">
        <authorList>
            <person name="Zhirakovskaya E."/>
        </authorList>
    </citation>
    <scope>NUCLEOTIDE SEQUENCE</scope>
</reference>
<dbReference type="EMBL" id="UOEE01000076">
    <property type="protein sequence ID" value="VAV88841.1"/>
    <property type="molecule type" value="Genomic_DNA"/>
</dbReference>
<feature type="region of interest" description="Disordered" evidence="5">
    <location>
        <begin position="522"/>
        <end position="545"/>
    </location>
</feature>
<name>A0A3B0R9Y0_9ZZZZ</name>
<keyword evidence="4" id="KW-0175">Coiled coil</keyword>
<feature type="coiled-coil region" evidence="4">
    <location>
        <begin position="589"/>
        <end position="616"/>
    </location>
</feature>
<sequence>MLHINNITIRMEGRILIENASFALPPRTRMGLVGRNGTGKSTLFRAITGELSPDAGDVRIRKGARMGAIAQEAPGGPTSILDFVLQADHERAGLLARAETETDPTQIAEIQLRLQDIAAHSAESRASTILAGLRFTTEAQKRPCSDFSGGWRMRAALAAILFASPDLLLLDEPTNYLDLEGAIWLENHLRKYPGSALIVSHDRDLLNASVHRIAHLANKRIRTFEGGYDDFQRLLAEKQRLDMAMMAKQEDQRRHMQAFVDRFRYSAAKAKQAQSRIKLMEKMQPVATLVQNPVAPILIPDPKKAMAPPIIRFEDAKVGYESGKPILSDLNLSIQADDRIGLLGQNGEGKSTFAKLLCGKLQTMEGHKYQHKKLEIAYFAQHQLDVLDQNLTPYDHICELMPDGTEAQRRARLGGFGLGVNHAETKIKDLSGGEKARLLLNLIAFNGPHLLILDEPTNHLDMDSRLALADALDGYSGAILLISHDRSLIERCIERLWLVKDGAVNPYDGDMDEYKQLVLKKDRKRKTKPKPPKKQAVRQQTAQGRADLAPIQRNVARLEREVARLQTGVASIDAVLATQELYDRDPAQVSELNRKRNRALERIKMLEEQCLREMERLEDGG</sequence>
<dbReference type="Pfam" id="PF12848">
    <property type="entry name" value="ABC_tran_Xtn"/>
    <property type="match status" value="1"/>
</dbReference>
<dbReference type="SMART" id="SM00382">
    <property type="entry name" value="AAA"/>
    <property type="match status" value="2"/>
</dbReference>
<dbReference type="GO" id="GO:0005524">
    <property type="term" value="F:ATP binding"/>
    <property type="evidence" value="ECO:0007669"/>
    <property type="project" value="UniProtKB-KW"/>
</dbReference>
<dbReference type="Pfam" id="PF00005">
    <property type="entry name" value="ABC_tran"/>
    <property type="match status" value="2"/>
</dbReference>
<keyword evidence="1" id="KW-0677">Repeat</keyword>
<feature type="domain" description="ABC transporter" evidence="6">
    <location>
        <begin position="311"/>
        <end position="526"/>
    </location>
</feature>
<evidence type="ECO:0000313" key="7">
    <source>
        <dbReference type="EMBL" id="VAV88841.1"/>
    </source>
</evidence>
<accession>A0A3B0R9Y0</accession>
<evidence type="ECO:0000259" key="6">
    <source>
        <dbReference type="PROSITE" id="PS50893"/>
    </source>
</evidence>
<proteinExistence type="predicted"/>
<dbReference type="InterPro" id="IPR032781">
    <property type="entry name" value="ABC_tran_Xtn"/>
</dbReference>
<dbReference type="FunFam" id="3.40.50.300:FF:000011">
    <property type="entry name" value="Putative ABC transporter ATP-binding component"/>
    <property type="match status" value="1"/>
</dbReference>
<keyword evidence="3" id="KW-0067">ATP-binding</keyword>
<evidence type="ECO:0000256" key="2">
    <source>
        <dbReference type="ARBA" id="ARBA00022741"/>
    </source>
</evidence>